<feature type="repeat" description="TPR" evidence="1">
    <location>
        <begin position="172"/>
        <end position="205"/>
    </location>
</feature>
<dbReference type="PANTHER" id="PTHR14485">
    <property type="entry name" value="TETRATRICOPEPTIDE REPEAT PROTEIN 23"/>
    <property type="match status" value="1"/>
</dbReference>
<dbReference type="InterPro" id="IPR011990">
    <property type="entry name" value="TPR-like_helical_dom_sf"/>
</dbReference>
<dbReference type="SMART" id="SM00028">
    <property type="entry name" value="TPR"/>
    <property type="match status" value="3"/>
</dbReference>
<name>A0A7N4NXR0_SARHA</name>
<dbReference type="AlphaFoldDB" id="A0A7N4NXR0"/>
<protein>
    <submittedName>
        <fullName evidence="3">Tetratricopeptide repeat domain 23</fullName>
    </submittedName>
</protein>
<dbReference type="Gene3D" id="1.25.40.10">
    <property type="entry name" value="Tetratricopeptide repeat domain"/>
    <property type="match status" value="2"/>
</dbReference>
<dbReference type="Proteomes" id="UP000007648">
    <property type="component" value="Unassembled WGS sequence"/>
</dbReference>
<evidence type="ECO:0000313" key="4">
    <source>
        <dbReference type="Proteomes" id="UP000007648"/>
    </source>
</evidence>
<dbReference type="InterPro" id="IPR042621">
    <property type="entry name" value="TTC23/TTC23L"/>
</dbReference>
<evidence type="ECO:0000313" key="3">
    <source>
        <dbReference type="Ensembl" id="ENSSHAP00000029798.1"/>
    </source>
</evidence>
<dbReference type="FunCoup" id="A0A7N4NXR0">
    <property type="interactions" value="93"/>
</dbReference>
<reference evidence="3" key="3">
    <citation type="submission" date="2025-09" db="UniProtKB">
        <authorList>
            <consortium name="Ensembl"/>
        </authorList>
    </citation>
    <scope>IDENTIFICATION</scope>
</reference>
<keyword evidence="1" id="KW-0802">TPR repeat</keyword>
<reference evidence="3" key="2">
    <citation type="submission" date="2025-08" db="UniProtKB">
        <authorList>
            <consortium name="Ensembl"/>
        </authorList>
    </citation>
    <scope>IDENTIFICATION</scope>
</reference>
<sequence>MKPMMSCEQDPDRFKMNCLLILLGPPKQKLLECEQKAKFHFSIHQYKQAIRELVRGVALTRICYGDHHWKLAEAHVNLARGYLQMKGLSLQAKQHAEKAREILIASSFLPSSEESIHVFRCSIDLFHTLGRALMALEKLKEASQNLTKAERLSKELLDHGKLLKEEWIEIQAKIKLTFAQLYQMQKKSEEALSYYEESLNYTESSKGKNSQDCIPVLKEMAGVEQILGNYIAAVDHLVQGLGVQCSAPVIWKIQAHLIIQNQNPSAEEEADSALSIAHAAFASSRPEHNDVAEQYFQESMTILKKARGIANDKYFAVQDEFCHFLRTTGKLKRATQILKESLDAKIATFGDVSPEVAKTYCLLGKADLAHGDQNMAYKKFKKCLQIQILVYGSQDKRTIATQQILDSLSKIPEDIARQKQSNKARPPFCAVFPQHTILGGTKTNIHD</sequence>
<keyword evidence="4" id="KW-1185">Reference proteome</keyword>
<dbReference type="PANTHER" id="PTHR14485:SF3">
    <property type="entry name" value="TETRATRICOPEPTIDE REPEAT PROTEIN 23"/>
    <property type="match status" value="1"/>
</dbReference>
<dbReference type="SUPFAM" id="SSF48452">
    <property type="entry name" value="TPR-like"/>
    <property type="match status" value="3"/>
</dbReference>
<proteinExistence type="predicted"/>
<evidence type="ECO:0000256" key="1">
    <source>
        <dbReference type="PROSITE-ProRule" id="PRU00339"/>
    </source>
</evidence>
<accession>A0A7N4NXR0</accession>
<reference evidence="3 4" key="1">
    <citation type="journal article" date="2011" name="Proc. Natl. Acad. Sci. U.S.A.">
        <title>Genetic diversity and population structure of the endangered marsupial Sarcophilus harrisii (Tasmanian devil).</title>
        <authorList>
            <person name="Miller W."/>
            <person name="Hayes V.M."/>
            <person name="Ratan A."/>
            <person name="Petersen D.C."/>
            <person name="Wittekindt N.E."/>
            <person name="Miller J."/>
            <person name="Walenz B."/>
            <person name="Knight J."/>
            <person name="Qi J."/>
            <person name="Zhao F."/>
            <person name="Wang Q."/>
            <person name="Bedoya-Reina O.C."/>
            <person name="Katiyar N."/>
            <person name="Tomsho L.P."/>
            <person name="Kasson L.M."/>
            <person name="Hardie R.A."/>
            <person name="Woodbridge P."/>
            <person name="Tindall E.A."/>
            <person name="Bertelsen M.F."/>
            <person name="Dixon D."/>
            <person name="Pyecroft S."/>
            <person name="Helgen K.M."/>
            <person name="Lesk A.M."/>
            <person name="Pringle T.H."/>
            <person name="Patterson N."/>
            <person name="Zhang Y."/>
            <person name="Kreiss A."/>
            <person name="Woods G.M."/>
            <person name="Jones M.E."/>
            <person name="Schuster S.C."/>
        </authorList>
    </citation>
    <scope>NUCLEOTIDE SEQUENCE [LARGE SCALE GENOMIC DNA]</scope>
</reference>
<dbReference type="InParanoid" id="A0A7N4NXR0"/>
<dbReference type="InterPro" id="IPR019734">
    <property type="entry name" value="TPR_rpt"/>
</dbReference>
<dbReference type="PROSITE" id="PS50005">
    <property type="entry name" value="TPR"/>
    <property type="match status" value="1"/>
</dbReference>
<keyword evidence="2" id="KW-0175">Coiled coil</keyword>
<gene>
    <name evidence="3" type="primary">TTC23</name>
</gene>
<organism evidence="3 4">
    <name type="scientific">Sarcophilus harrisii</name>
    <name type="common">Tasmanian devil</name>
    <name type="synonym">Sarcophilus laniarius</name>
    <dbReference type="NCBI Taxonomy" id="9305"/>
    <lineage>
        <taxon>Eukaryota</taxon>
        <taxon>Metazoa</taxon>
        <taxon>Chordata</taxon>
        <taxon>Craniata</taxon>
        <taxon>Vertebrata</taxon>
        <taxon>Euteleostomi</taxon>
        <taxon>Mammalia</taxon>
        <taxon>Metatheria</taxon>
        <taxon>Dasyuromorphia</taxon>
        <taxon>Dasyuridae</taxon>
        <taxon>Sarcophilus</taxon>
    </lineage>
</organism>
<dbReference type="Ensembl" id="ENSSHAT00000026913.1">
    <property type="protein sequence ID" value="ENSSHAP00000029798.1"/>
    <property type="gene ID" value="ENSSHAG00000015829.2"/>
</dbReference>
<dbReference type="GeneTree" id="ENSGT00530000063847"/>
<feature type="coiled-coil region" evidence="2">
    <location>
        <begin position="132"/>
        <end position="159"/>
    </location>
</feature>
<evidence type="ECO:0000256" key="2">
    <source>
        <dbReference type="SAM" id="Coils"/>
    </source>
</evidence>